<reference evidence="1 2" key="1">
    <citation type="journal article" date="2002" name="Environ. Microbiol.">
        <title>Complete genome sequence and comparative analysis of the metabolically versatile Pseudomonas putida KT2440.</title>
        <authorList>
            <person name="Nelson K.E."/>
            <person name="Weinel C."/>
            <person name="Paulsen I.T."/>
            <person name="Dodson R.J."/>
            <person name="Hilbert H."/>
            <person name="Martins dos Santos V.A."/>
            <person name="Fouts D.E."/>
            <person name="Gill S.R."/>
            <person name="Pop M."/>
            <person name="Holmes M."/>
            <person name="Brinkac L."/>
            <person name="Beanan M."/>
            <person name="DeBoy R.T."/>
            <person name="Daugherty S."/>
            <person name="Kolonay J."/>
            <person name="Madupu R."/>
            <person name="Nelson W."/>
            <person name="White O."/>
            <person name="Peterson J."/>
            <person name="Khouri H."/>
            <person name="Hance I."/>
            <person name="Chris Lee P."/>
            <person name="Holtzapple E."/>
            <person name="Scanlan D."/>
            <person name="Tran K."/>
            <person name="Moazzez A."/>
            <person name="Utterback T."/>
            <person name="Rizzo M."/>
            <person name="Lee K."/>
            <person name="Kosack D."/>
            <person name="Moestl D."/>
            <person name="Wedler H."/>
            <person name="Lauber J."/>
            <person name="Stjepandic D."/>
            <person name="Hoheisel J."/>
            <person name="Straetz M."/>
            <person name="Heim S."/>
            <person name="Kiewitz C."/>
            <person name="Eisen J.A."/>
            <person name="Timmis K.N."/>
            <person name="Dusterhoft A."/>
            <person name="Tummler B."/>
            <person name="Fraser C.M."/>
        </authorList>
    </citation>
    <scope>NUCLEOTIDE SEQUENCE [LARGE SCALE GENOMIC DNA]</scope>
    <source>
        <strain evidence="2">ATCC 47054 / DSM 6125 / CFBP 8728 / NCIMB 11950 / KT2440</strain>
    </source>
</reference>
<reference evidence="1 2" key="2">
    <citation type="journal article" date="2016" name="Environ. Microbiol.">
        <title>The revisited genome of Pseudomonas putida KT2440 enlightens its value as a robust metabolic chassis.</title>
        <authorList>
            <person name="Belda E."/>
            <person name="van Heck R.G."/>
            <person name="Lopez-Sanchez M.J."/>
            <person name="Cruveiller S."/>
            <person name="Barbe V."/>
            <person name="Fraser C."/>
            <person name="Klenk H.P."/>
            <person name="Petersen J."/>
            <person name="Morgat A."/>
            <person name="Nikel P.I."/>
            <person name="Vallenet D."/>
            <person name="Rouy Z."/>
            <person name="Sekowska A."/>
            <person name="Martins Dos Santos V.A."/>
            <person name="de Lorenzo V."/>
            <person name="Danchin A."/>
            <person name="Medigue C."/>
        </authorList>
    </citation>
    <scope>NUCLEOTIDE SEQUENCE [LARGE SCALE GENOMIC DNA]</scope>
    <source>
        <strain evidence="2">ATCC 47054 / DSM 6125 / CFBP 8728 / NCIMB 11950 / KT2440</strain>
    </source>
</reference>
<dbReference type="KEGG" id="ppu:PP_5482"/>
<protein>
    <submittedName>
        <fullName evidence="1">Uncharacterized protein</fullName>
    </submittedName>
</protein>
<proteinExistence type="predicted"/>
<name>A0A140FW36_PSEPK</name>
<keyword evidence="2" id="KW-1185">Reference proteome</keyword>
<gene>
    <name evidence="1" type="ordered locus">PP_5482</name>
</gene>
<sequence length="337" mass="37760">MQQIQLNRRAIASEAAMSENSLTLRDGTLVDPSVEMYPRNEAGRLGPMLGVVGQLVPALECFKTVVIERNNDERVIAAIKIMLDEARRQELEFEYEGIIDAFQLYVDHGDSHSLLDTRSLCTAAAPKFAAAFETTVESFNAYTSKFWPKSSVDSALAKLISAADAYLIILSIGFHAQTKLTPETAPKDRVVIKKIESAIKFLEERLEFLLLPGGRVQRSPMISLIITGNQDRFLYYYPYCKGYAGEAGVVKMIAAANEKKRDENGRWQGFKVDDELHSYSYYALADALIEILSRFKKLLDIRLSFNASDPASMEAPDPRAIVKAEEARFLDLQSRDI</sequence>
<evidence type="ECO:0000313" key="1">
    <source>
        <dbReference type="EMBL" id="AMM02819.1"/>
    </source>
</evidence>
<dbReference type="EMBL" id="AE015451">
    <property type="protein sequence ID" value="AMM02819.1"/>
    <property type="molecule type" value="Genomic_DNA"/>
</dbReference>
<dbReference type="Proteomes" id="UP000000556">
    <property type="component" value="Chromosome"/>
</dbReference>
<evidence type="ECO:0000313" key="2">
    <source>
        <dbReference type="Proteomes" id="UP000000556"/>
    </source>
</evidence>
<dbReference type="OrthoDB" id="6952531at2"/>
<dbReference type="RefSeq" id="WP_061405596.1">
    <property type="nucleotide sequence ID" value="NC_002947.4"/>
</dbReference>
<organism evidence="1 2">
    <name type="scientific">Pseudomonas putida (strain ATCC 47054 / DSM 6125 / CFBP 8728 / NCIMB 11950 / KT2440)</name>
    <dbReference type="NCBI Taxonomy" id="160488"/>
    <lineage>
        <taxon>Bacteria</taxon>
        <taxon>Pseudomonadati</taxon>
        <taxon>Pseudomonadota</taxon>
        <taxon>Gammaproteobacteria</taxon>
        <taxon>Pseudomonadales</taxon>
        <taxon>Pseudomonadaceae</taxon>
        <taxon>Pseudomonas</taxon>
    </lineage>
</organism>
<accession>A0A140FW36</accession>
<dbReference type="AlphaFoldDB" id="A0A140FW36"/>
<dbReference type="BioCyc" id="PPUT160488:G1G01-2032-MONOMER"/>